<evidence type="ECO:0000313" key="2">
    <source>
        <dbReference type="Proteomes" id="UP000827976"/>
    </source>
</evidence>
<sequence length="225" mass="24503">MWNPNKSLNSIPHLLLLSLFIILQVSAEVHGNPANEIVDMINQNRTSNKLPKLYDSAGLGCMALQYISECTGNCSKNNTMNCRPPEVDITEVYAPNCGVELPTVGIISGHLLGCNWNDLSPQQAFSSVLVQNKQMLTLLHSKEHTEVGVGFSKAHRGPNFWCVLFSSGKTNSSFVLEGGKGIEQKTGCFSGTDLPCSAGMKLFLSEILLAVVVVLLVFLHCCMFN</sequence>
<dbReference type="Proteomes" id="UP000827976">
    <property type="component" value="Chromosome 1"/>
</dbReference>
<accession>A0ACB7WVH4</accession>
<gene>
    <name evidence="1" type="ORF">IHE45_01G090600</name>
</gene>
<dbReference type="EMBL" id="CM037011">
    <property type="protein sequence ID" value="KAH7692818.1"/>
    <property type="molecule type" value="Genomic_DNA"/>
</dbReference>
<name>A0ACB7WVH4_DIOAL</name>
<protein>
    <submittedName>
        <fullName evidence="1">PR-1-like protein</fullName>
    </submittedName>
</protein>
<organism evidence="1 2">
    <name type="scientific">Dioscorea alata</name>
    <name type="common">Purple yam</name>
    <dbReference type="NCBI Taxonomy" id="55571"/>
    <lineage>
        <taxon>Eukaryota</taxon>
        <taxon>Viridiplantae</taxon>
        <taxon>Streptophyta</taxon>
        <taxon>Embryophyta</taxon>
        <taxon>Tracheophyta</taxon>
        <taxon>Spermatophyta</taxon>
        <taxon>Magnoliopsida</taxon>
        <taxon>Liliopsida</taxon>
        <taxon>Dioscoreales</taxon>
        <taxon>Dioscoreaceae</taxon>
        <taxon>Dioscorea</taxon>
    </lineage>
</organism>
<reference evidence="2" key="1">
    <citation type="journal article" date="2022" name="Nat. Commun.">
        <title>Chromosome evolution and the genetic basis of agronomically important traits in greater yam.</title>
        <authorList>
            <person name="Bredeson J.V."/>
            <person name="Lyons J.B."/>
            <person name="Oniyinde I.O."/>
            <person name="Okereke N.R."/>
            <person name="Kolade O."/>
            <person name="Nnabue I."/>
            <person name="Nwadili C.O."/>
            <person name="Hribova E."/>
            <person name="Parker M."/>
            <person name="Nwogha J."/>
            <person name="Shu S."/>
            <person name="Carlson J."/>
            <person name="Kariba R."/>
            <person name="Muthemba S."/>
            <person name="Knop K."/>
            <person name="Barton G.J."/>
            <person name="Sherwood A.V."/>
            <person name="Lopez-Montes A."/>
            <person name="Asiedu R."/>
            <person name="Jamnadass R."/>
            <person name="Muchugi A."/>
            <person name="Goodstein D."/>
            <person name="Egesi C.N."/>
            <person name="Featherston J."/>
            <person name="Asfaw A."/>
            <person name="Simpson G.G."/>
            <person name="Dolezel J."/>
            <person name="Hendre P.S."/>
            <person name="Van Deynze A."/>
            <person name="Kumar P.L."/>
            <person name="Obidiegwu J.E."/>
            <person name="Bhattacharjee R."/>
            <person name="Rokhsar D.S."/>
        </authorList>
    </citation>
    <scope>NUCLEOTIDE SEQUENCE [LARGE SCALE GENOMIC DNA]</scope>
    <source>
        <strain evidence="2">cv. TDa95/00328</strain>
    </source>
</reference>
<evidence type="ECO:0000313" key="1">
    <source>
        <dbReference type="EMBL" id="KAH7692818.1"/>
    </source>
</evidence>
<comment type="caution">
    <text evidence="1">The sequence shown here is derived from an EMBL/GenBank/DDBJ whole genome shotgun (WGS) entry which is preliminary data.</text>
</comment>
<proteinExistence type="predicted"/>
<keyword evidence="2" id="KW-1185">Reference proteome</keyword>